<feature type="domain" description="AMP-binding enzyme C-terminal" evidence="2">
    <location>
        <begin position="158"/>
        <end position="245"/>
    </location>
</feature>
<evidence type="ECO:0000259" key="2">
    <source>
        <dbReference type="Pfam" id="PF13193"/>
    </source>
</evidence>
<dbReference type="PANTHER" id="PTHR24096">
    <property type="entry name" value="LONG-CHAIN-FATTY-ACID--COA LIGASE"/>
    <property type="match status" value="1"/>
</dbReference>
<dbReference type="SUPFAM" id="SSF56801">
    <property type="entry name" value="Acetyl-CoA synthetase-like"/>
    <property type="match status" value="1"/>
</dbReference>
<sequence>MCKHPAAKDYNLNHVRFIMSGAAPLSGELVQQLRTLCPNASIGQGYGMTETATSLSMFPPDQKIGTIGSAGKLLPGITARVIKEDGSFASEGEQGELVVSGPSMALGYLNNEAASKETFTSGWVRTGDEVIIKDQEVFVVDRLKEIIKVRGFQVAPAELEGHLLLHPAVADVCVVGVPDDYSGEVPMAFVVLDSKLKQAVESDYKQRERIKEAIMKHVSDSKVQYKWLAGGVEFVQIIPKNPSGKILRRVLRDAVKEKMKRSQPVQAKL</sequence>
<dbReference type="InterPro" id="IPR025110">
    <property type="entry name" value="AMP-bd_C"/>
</dbReference>
<dbReference type="PANTHER" id="PTHR24096:SF422">
    <property type="entry name" value="BCDNA.GH02901"/>
    <property type="match status" value="1"/>
</dbReference>
<dbReference type="Pfam" id="PF00501">
    <property type="entry name" value="AMP-binding"/>
    <property type="match status" value="1"/>
</dbReference>
<evidence type="ECO:0000313" key="4">
    <source>
        <dbReference type="Proteomes" id="UP001498398"/>
    </source>
</evidence>
<comment type="caution">
    <text evidence="3">The sequence shown here is derived from an EMBL/GenBank/DDBJ whole genome shotgun (WGS) entry which is preliminary data.</text>
</comment>
<dbReference type="EMBL" id="JBANRG010000009">
    <property type="protein sequence ID" value="KAK7463866.1"/>
    <property type="molecule type" value="Genomic_DNA"/>
</dbReference>
<dbReference type="Pfam" id="PF13193">
    <property type="entry name" value="AMP-binding_C"/>
    <property type="match status" value="1"/>
</dbReference>
<dbReference type="Gene3D" id="2.30.38.10">
    <property type="entry name" value="Luciferase, Domain 3"/>
    <property type="match status" value="1"/>
</dbReference>
<gene>
    <name evidence="3" type="ORF">VKT23_007202</name>
</gene>
<protein>
    <submittedName>
        <fullName evidence="3">Uncharacterized protein</fullName>
    </submittedName>
</protein>
<name>A0ABR1JMW1_9AGAR</name>
<reference evidence="3 4" key="1">
    <citation type="submission" date="2024-01" db="EMBL/GenBank/DDBJ databases">
        <title>A draft genome for the cacao thread blight pathogen Marasmiellus scandens.</title>
        <authorList>
            <person name="Baruah I.K."/>
            <person name="Leung J."/>
            <person name="Bukari Y."/>
            <person name="Amoako-Attah I."/>
            <person name="Meinhardt L.W."/>
            <person name="Bailey B.A."/>
            <person name="Cohen S.P."/>
        </authorList>
    </citation>
    <scope>NUCLEOTIDE SEQUENCE [LARGE SCALE GENOMIC DNA]</scope>
    <source>
        <strain evidence="3 4">GH-19</strain>
    </source>
</reference>
<evidence type="ECO:0000313" key="3">
    <source>
        <dbReference type="EMBL" id="KAK7463866.1"/>
    </source>
</evidence>
<dbReference type="Proteomes" id="UP001498398">
    <property type="component" value="Unassembled WGS sequence"/>
</dbReference>
<keyword evidence="4" id="KW-1185">Reference proteome</keyword>
<accession>A0ABR1JMW1</accession>
<proteinExistence type="predicted"/>
<evidence type="ECO:0000259" key="1">
    <source>
        <dbReference type="Pfam" id="PF00501"/>
    </source>
</evidence>
<organism evidence="3 4">
    <name type="scientific">Marasmiellus scandens</name>
    <dbReference type="NCBI Taxonomy" id="2682957"/>
    <lineage>
        <taxon>Eukaryota</taxon>
        <taxon>Fungi</taxon>
        <taxon>Dikarya</taxon>
        <taxon>Basidiomycota</taxon>
        <taxon>Agaricomycotina</taxon>
        <taxon>Agaricomycetes</taxon>
        <taxon>Agaricomycetidae</taxon>
        <taxon>Agaricales</taxon>
        <taxon>Marasmiineae</taxon>
        <taxon>Omphalotaceae</taxon>
        <taxon>Marasmiellus</taxon>
    </lineage>
</organism>
<feature type="domain" description="AMP-dependent synthetase/ligase" evidence="1">
    <location>
        <begin position="6"/>
        <end position="109"/>
    </location>
</feature>
<dbReference type="Gene3D" id="3.40.50.980">
    <property type="match status" value="1"/>
</dbReference>
<dbReference type="InterPro" id="IPR000873">
    <property type="entry name" value="AMP-dep_synth/lig_dom"/>
</dbReference>
<dbReference type="Gene3D" id="3.30.300.30">
    <property type="match status" value="1"/>
</dbReference>
<dbReference type="InterPro" id="IPR045851">
    <property type="entry name" value="AMP-bd_C_sf"/>
</dbReference>